<feature type="compositionally biased region" description="Basic and acidic residues" evidence="3">
    <location>
        <begin position="609"/>
        <end position="618"/>
    </location>
</feature>
<dbReference type="OrthoDB" id="418492at2759"/>
<dbReference type="Pfam" id="PF02493">
    <property type="entry name" value="MORN"/>
    <property type="match status" value="6"/>
</dbReference>
<feature type="coiled-coil region" evidence="2">
    <location>
        <begin position="254"/>
        <end position="288"/>
    </location>
</feature>
<feature type="compositionally biased region" description="Polar residues" evidence="3">
    <location>
        <begin position="633"/>
        <end position="642"/>
    </location>
</feature>
<feature type="region of interest" description="Disordered" evidence="3">
    <location>
        <begin position="355"/>
        <end position="378"/>
    </location>
</feature>
<dbReference type="SUPFAM" id="SSF82185">
    <property type="entry name" value="Histone H3 K4-specific methyltransferase SET7/9 N-terminal domain"/>
    <property type="match status" value="2"/>
</dbReference>
<keyword evidence="2" id="KW-0175">Coiled coil</keyword>
<protein>
    <submittedName>
        <fullName evidence="4">Whole genome shotgun sequence</fullName>
    </submittedName>
</protein>
<feature type="compositionally biased region" description="Basic and acidic residues" evidence="3">
    <location>
        <begin position="461"/>
        <end position="492"/>
    </location>
</feature>
<proteinExistence type="predicted"/>
<dbReference type="PANTHER" id="PTHR43215">
    <property type="entry name" value="RADIAL SPOKE HEAD 1 HOMOLOG"/>
    <property type="match status" value="1"/>
</dbReference>
<feature type="region of interest" description="Disordered" evidence="3">
    <location>
        <begin position="813"/>
        <end position="846"/>
    </location>
</feature>
<dbReference type="Gene3D" id="2.20.110.10">
    <property type="entry name" value="Histone H3 K4-specific methyltransferase SET7/9 N-terminal domain"/>
    <property type="match status" value="3"/>
</dbReference>
<evidence type="ECO:0000313" key="5">
    <source>
        <dbReference type="Proteomes" id="UP001153069"/>
    </source>
</evidence>
<evidence type="ECO:0000256" key="1">
    <source>
        <dbReference type="ARBA" id="ARBA00022737"/>
    </source>
</evidence>
<feature type="region of interest" description="Disordered" evidence="3">
    <location>
        <begin position="223"/>
        <end position="251"/>
    </location>
</feature>
<accession>A0A9N8EJ71</accession>
<evidence type="ECO:0000256" key="2">
    <source>
        <dbReference type="SAM" id="Coils"/>
    </source>
</evidence>
<keyword evidence="5" id="KW-1185">Reference proteome</keyword>
<reference evidence="4" key="1">
    <citation type="submission" date="2020-06" db="EMBL/GenBank/DDBJ databases">
        <authorList>
            <consortium name="Plant Systems Biology data submission"/>
        </authorList>
    </citation>
    <scope>NUCLEOTIDE SEQUENCE</scope>
    <source>
        <strain evidence="4">D6</strain>
    </source>
</reference>
<name>A0A9N8EJ71_9STRA</name>
<feature type="compositionally biased region" description="Acidic residues" evidence="3">
    <location>
        <begin position="529"/>
        <end position="547"/>
    </location>
</feature>
<dbReference type="AlphaFoldDB" id="A0A9N8EJ71"/>
<dbReference type="EMBL" id="CAICTM010001040">
    <property type="protein sequence ID" value="CAB9519739.1"/>
    <property type="molecule type" value="Genomic_DNA"/>
</dbReference>
<dbReference type="InterPro" id="IPR003409">
    <property type="entry name" value="MORN"/>
</dbReference>
<evidence type="ECO:0000313" key="4">
    <source>
        <dbReference type="EMBL" id="CAB9519739.1"/>
    </source>
</evidence>
<feature type="compositionally biased region" description="Low complexity" evidence="3">
    <location>
        <begin position="427"/>
        <end position="460"/>
    </location>
</feature>
<dbReference type="SMART" id="SM00698">
    <property type="entry name" value="MORN"/>
    <property type="match status" value="6"/>
</dbReference>
<gene>
    <name evidence="4" type="ORF">SEMRO_1042_G234660.1</name>
</gene>
<feature type="region of interest" description="Disordered" evidence="3">
    <location>
        <begin position="427"/>
        <end position="495"/>
    </location>
</feature>
<feature type="compositionally biased region" description="Polar residues" evidence="3">
    <location>
        <begin position="355"/>
        <end position="368"/>
    </location>
</feature>
<feature type="region of interest" description="Disordered" evidence="3">
    <location>
        <begin position="524"/>
        <end position="745"/>
    </location>
</feature>
<comment type="caution">
    <text evidence="4">The sequence shown here is derived from an EMBL/GenBank/DDBJ whole genome shotgun (WGS) entry which is preliminary data.</text>
</comment>
<dbReference type="Proteomes" id="UP001153069">
    <property type="component" value="Unassembled WGS sequence"/>
</dbReference>
<sequence length="1008" mass="110483">MMGLSPLFLKTLAITPEGKCVKHPHVSLVCAAAAAAAPLEDRGSEDALEDGGDDQPNVNIPPAIQDCECCWKEHQERKNSTMMDFSGTDRSNTSISISPSEIIANLSPPPPPALLRSFQSASTVPAGNMTSEASNKQFAAWMETVTARFNQVQEMGISSTTMATAEESISTHTSKSYTLANLTNGNSSHQLGALTSAQENSFYGTTSSHHNPLLNMSMAAVAEEPDERTAHASLQMSYSSSPKSPKGKPRLTPNHHQALAIQRLEEQVQRQEQAIHKLQESVEHQETSIRQDLQQLIQVVTNLANKLPQQQTPIAKTNADPPAASPKEIRVLPTELPGSIHENSTFDVATLPQTRSQEASVVTTTTPQRPGMYSKSVNHPANMFTSVRTIERKPPKPPMRHGSFSTITSRRQSMESSHLASIVSSLGTSTYNDGTTYNDTTTGTPNTTTTATQSQQVAPAPDDKPTTRNGNHHEVAFELPPKDDDDNNKEVRYGPGLMSMLERERSKPLEIIFDASGKISADFLHRKEEEDDDDDDDEEEAEVDLDEEEKKSGSSDGSAQQRENIARAIRRTQSASPPPLVGSRPPPRRDSFQKSPGAIRLAIPKGSAHGKEDIDKDALVLPSPPSLRLPVRTRSTSPNNGMLPTRAPRKSPSTIQNPPHRPMRQPRREVSVADVTTEMAANNTNRKTGGPYVPPPPPPSTPNFKSDEPSRSNPTQTSRTTSRMTNSTLGRLHPSNLSRLGANTAPPRREIFTTGASKLQISSLTIDTCLLTDNEPSPGQAASNAVLYREVAYFAVTDKFGDKGIYTGTLREEDMEEQQDAPDAKQAKGKTNNNSQRRRKVGIPHGTGTMKYEGGRFYKGHWRDGHWHGSGLLRNANGDSYEGEFVYDARHGHGIYKYENGDVYEGDFTEDKRHGKGTFMFHNGSVYRGDFVNGDFEGYGWYEFDDGYYEGEWVAGAYHGIGTLQYTDGGSYTGRFFEGKAHGLGEERDADGTIRRGVWSKGELSDSQ</sequence>
<keyword evidence="1" id="KW-0677">Repeat</keyword>
<organism evidence="4 5">
    <name type="scientific">Seminavis robusta</name>
    <dbReference type="NCBI Taxonomy" id="568900"/>
    <lineage>
        <taxon>Eukaryota</taxon>
        <taxon>Sar</taxon>
        <taxon>Stramenopiles</taxon>
        <taxon>Ochrophyta</taxon>
        <taxon>Bacillariophyta</taxon>
        <taxon>Bacillariophyceae</taxon>
        <taxon>Bacillariophycidae</taxon>
        <taxon>Naviculales</taxon>
        <taxon>Naviculaceae</taxon>
        <taxon>Seminavis</taxon>
    </lineage>
</organism>
<dbReference type="PANTHER" id="PTHR43215:SF14">
    <property type="entry name" value="RADIAL SPOKE HEAD 1 HOMOLOG"/>
    <property type="match status" value="1"/>
</dbReference>
<feature type="compositionally biased region" description="Pro residues" evidence="3">
    <location>
        <begin position="692"/>
        <end position="701"/>
    </location>
</feature>
<feature type="compositionally biased region" description="Low complexity" evidence="3">
    <location>
        <begin position="715"/>
        <end position="728"/>
    </location>
</feature>
<evidence type="ECO:0000256" key="3">
    <source>
        <dbReference type="SAM" id="MobiDB-lite"/>
    </source>
</evidence>